<protein>
    <submittedName>
        <fullName evidence="9">Dolichyl-phosphate-mannose-protein mannosyltransferase</fullName>
    </submittedName>
</protein>
<feature type="transmembrane region" description="Helical" evidence="8">
    <location>
        <begin position="379"/>
        <end position="401"/>
    </location>
</feature>
<keyword evidence="10" id="KW-1185">Reference proteome</keyword>
<evidence type="ECO:0000256" key="3">
    <source>
        <dbReference type="ARBA" id="ARBA00022676"/>
    </source>
</evidence>
<sequence length="563" mass="61908">MTMAPTQQPDATVRTWSVFVCILLLTVAAIALRAADLGLPGLQNDETVWHERSMRYVVSLLGPFAPAQVEALPVFWQPTFVDLRGEPWTLSGWPFDVVMPAPHPGVVPALTMGLSQILLADGASSWSVDLLSRIEAARVPGIAFGLLMIGCVLAWGRTLVGTQAVLFAAAILAVEPIAVGFSRLARIDLAAVTLITIAVLGYLQGRVTGRPLPSVLSAVAFGAALATNPYGLFAVPAILTVRLLYGPPVRLPEHRPRWALWHLIDRSDWIWACVALTFFLVSYPNLWPNPLLGLVEIVKTVLATPHVQGEAGTRMPVSHWFYLLRSPQHLTPWVLAFALVGIALLWRRDRRAALVLIVWGGVILLLLSVPPGRKNLKNFLFVLPVVALFAGVAVSALTDWIARRVNARGRLRVLATVVLLSAGGATSLIWWPYPAMYLWPWVSDPQESSFRELVAEGEGVKEAVQLIVERTGPDARIGMFTGENNAMYYHPREHLGAPVSPEDLVDYDWLVSLPKLTFGAPDWHPLVAWVRETEPDIILRHHQIEMVRLYRLDGGQSEGGAEQ</sequence>
<evidence type="ECO:0000256" key="6">
    <source>
        <dbReference type="ARBA" id="ARBA00022989"/>
    </source>
</evidence>
<evidence type="ECO:0000256" key="5">
    <source>
        <dbReference type="ARBA" id="ARBA00022692"/>
    </source>
</evidence>
<proteinExistence type="predicted"/>
<gene>
    <name evidence="9" type="ORF">SAMN05421720_11551</name>
</gene>
<dbReference type="InterPro" id="IPR050297">
    <property type="entry name" value="LipidA_mod_glycosyltrf_83"/>
</dbReference>
<evidence type="ECO:0000256" key="1">
    <source>
        <dbReference type="ARBA" id="ARBA00004651"/>
    </source>
</evidence>
<keyword evidence="6 8" id="KW-1133">Transmembrane helix</keyword>
<reference evidence="9 10" key="1">
    <citation type="submission" date="2016-10" db="EMBL/GenBank/DDBJ databases">
        <authorList>
            <person name="de Groot N.N."/>
        </authorList>
    </citation>
    <scope>NUCLEOTIDE SEQUENCE [LARGE SCALE GENOMIC DNA]</scope>
    <source>
        <strain evidence="9 10">ATCC 700224</strain>
    </source>
</reference>
<evidence type="ECO:0000256" key="7">
    <source>
        <dbReference type="ARBA" id="ARBA00023136"/>
    </source>
</evidence>
<feature type="transmembrane region" description="Helical" evidence="8">
    <location>
        <begin position="161"/>
        <end position="180"/>
    </location>
</feature>
<dbReference type="RefSeq" id="WP_092787758.1">
    <property type="nucleotide sequence ID" value="NZ_FNAP01000015.1"/>
</dbReference>
<dbReference type="Proteomes" id="UP000199412">
    <property type="component" value="Unassembled WGS sequence"/>
</dbReference>
<keyword evidence="7 8" id="KW-0472">Membrane</keyword>
<feature type="transmembrane region" description="Helical" evidence="8">
    <location>
        <begin position="105"/>
        <end position="124"/>
    </location>
</feature>
<name>A0A1G7GQA8_9PROT</name>
<dbReference type="STRING" id="69960.SAMN05421720_11551"/>
<keyword evidence="2" id="KW-1003">Cell membrane</keyword>
<evidence type="ECO:0000313" key="10">
    <source>
        <dbReference type="Proteomes" id="UP000199412"/>
    </source>
</evidence>
<evidence type="ECO:0000313" key="9">
    <source>
        <dbReference type="EMBL" id="SDE90330.1"/>
    </source>
</evidence>
<keyword evidence="5 8" id="KW-0812">Transmembrane</keyword>
<dbReference type="GO" id="GO:0005886">
    <property type="term" value="C:plasma membrane"/>
    <property type="evidence" value="ECO:0007669"/>
    <property type="project" value="UniProtKB-SubCell"/>
</dbReference>
<dbReference type="PANTHER" id="PTHR33908:SF11">
    <property type="entry name" value="MEMBRANE PROTEIN"/>
    <property type="match status" value="1"/>
</dbReference>
<comment type="subcellular location">
    <subcellularLocation>
        <location evidence="1">Cell membrane</location>
        <topology evidence="1">Multi-pass membrane protein</topology>
    </subcellularLocation>
</comment>
<feature type="transmembrane region" description="Helical" evidence="8">
    <location>
        <begin position="266"/>
        <end position="286"/>
    </location>
</feature>
<feature type="transmembrane region" description="Helical" evidence="8">
    <location>
        <begin position="413"/>
        <end position="433"/>
    </location>
</feature>
<feature type="transmembrane region" description="Helical" evidence="8">
    <location>
        <begin position="330"/>
        <end position="346"/>
    </location>
</feature>
<dbReference type="GO" id="GO:0009103">
    <property type="term" value="P:lipopolysaccharide biosynthetic process"/>
    <property type="evidence" value="ECO:0007669"/>
    <property type="project" value="UniProtKB-ARBA"/>
</dbReference>
<dbReference type="EMBL" id="FNAP01000015">
    <property type="protein sequence ID" value="SDE90330.1"/>
    <property type="molecule type" value="Genomic_DNA"/>
</dbReference>
<keyword evidence="3 9" id="KW-0328">Glycosyltransferase</keyword>
<organism evidence="9 10">
    <name type="scientific">Rhodospira trueperi</name>
    <dbReference type="NCBI Taxonomy" id="69960"/>
    <lineage>
        <taxon>Bacteria</taxon>
        <taxon>Pseudomonadati</taxon>
        <taxon>Pseudomonadota</taxon>
        <taxon>Alphaproteobacteria</taxon>
        <taxon>Rhodospirillales</taxon>
        <taxon>Rhodospirillaceae</taxon>
        <taxon>Rhodospira</taxon>
    </lineage>
</organism>
<dbReference type="GO" id="GO:0016763">
    <property type="term" value="F:pentosyltransferase activity"/>
    <property type="evidence" value="ECO:0007669"/>
    <property type="project" value="TreeGrafter"/>
</dbReference>
<feature type="transmembrane region" description="Helical" evidence="8">
    <location>
        <begin position="353"/>
        <end position="373"/>
    </location>
</feature>
<feature type="transmembrane region" description="Helical" evidence="8">
    <location>
        <begin position="136"/>
        <end position="155"/>
    </location>
</feature>
<dbReference type="AlphaFoldDB" id="A0A1G7GQA8"/>
<evidence type="ECO:0000256" key="2">
    <source>
        <dbReference type="ARBA" id="ARBA00022475"/>
    </source>
</evidence>
<feature type="transmembrane region" description="Helical" evidence="8">
    <location>
        <begin position="187"/>
        <end position="203"/>
    </location>
</feature>
<dbReference type="PANTHER" id="PTHR33908">
    <property type="entry name" value="MANNOSYLTRANSFERASE YKCB-RELATED"/>
    <property type="match status" value="1"/>
</dbReference>
<feature type="transmembrane region" description="Helical" evidence="8">
    <location>
        <begin position="16"/>
        <end position="35"/>
    </location>
</feature>
<keyword evidence="4 9" id="KW-0808">Transferase</keyword>
<accession>A0A1G7GQA8</accession>
<evidence type="ECO:0000256" key="8">
    <source>
        <dbReference type="SAM" id="Phobius"/>
    </source>
</evidence>
<feature type="transmembrane region" description="Helical" evidence="8">
    <location>
        <begin position="215"/>
        <end position="245"/>
    </location>
</feature>
<evidence type="ECO:0000256" key="4">
    <source>
        <dbReference type="ARBA" id="ARBA00022679"/>
    </source>
</evidence>